<evidence type="ECO:0008006" key="2">
    <source>
        <dbReference type="Google" id="ProtNLM"/>
    </source>
</evidence>
<dbReference type="InterPro" id="IPR015943">
    <property type="entry name" value="WD40/YVTN_repeat-like_dom_sf"/>
</dbReference>
<sequence>VGQYHEGRIYIVNRLGQDNIIVLDAASPTQPLTQYSVGNGTNPQQIHLVSESKAYVTRYDASDLLVVDPRDGTELGTIDLSEFADDDGIPEMTEMIRVDDRVYVSCQRLDRNNGWISDASFLIAIDTATDQLIDLDAGTEGAQGIR</sequence>
<protein>
    <recommendedName>
        <fullName evidence="2">YncE family protein</fullName>
    </recommendedName>
</protein>
<feature type="non-terminal residue" evidence="1">
    <location>
        <position position="1"/>
    </location>
</feature>
<accession>A0A382IF40</accession>
<dbReference type="EMBL" id="UINC01066865">
    <property type="protein sequence ID" value="SVB97985.1"/>
    <property type="molecule type" value="Genomic_DNA"/>
</dbReference>
<organism evidence="1">
    <name type="scientific">marine metagenome</name>
    <dbReference type="NCBI Taxonomy" id="408172"/>
    <lineage>
        <taxon>unclassified sequences</taxon>
        <taxon>metagenomes</taxon>
        <taxon>ecological metagenomes</taxon>
    </lineage>
</organism>
<proteinExistence type="predicted"/>
<evidence type="ECO:0000313" key="1">
    <source>
        <dbReference type="EMBL" id="SVB97985.1"/>
    </source>
</evidence>
<reference evidence="1" key="1">
    <citation type="submission" date="2018-05" db="EMBL/GenBank/DDBJ databases">
        <authorList>
            <person name="Lanie J.A."/>
            <person name="Ng W.-L."/>
            <person name="Kazmierczak K.M."/>
            <person name="Andrzejewski T.M."/>
            <person name="Davidsen T.M."/>
            <person name="Wayne K.J."/>
            <person name="Tettelin H."/>
            <person name="Glass J.I."/>
            <person name="Rusch D."/>
            <person name="Podicherti R."/>
            <person name="Tsui H.-C.T."/>
            <person name="Winkler M.E."/>
        </authorList>
    </citation>
    <scope>NUCLEOTIDE SEQUENCE</scope>
</reference>
<name>A0A382IF40_9ZZZZ</name>
<feature type="non-terminal residue" evidence="1">
    <location>
        <position position="146"/>
    </location>
</feature>
<dbReference type="AlphaFoldDB" id="A0A382IF40"/>
<gene>
    <name evidence="1" type="ORF">METZ01_LOCUS250839</name>
</gene>
<dbReference type="Gene3D" id="2.130.10.10">
    <property type="entry name" value="YVTN repeat-like/Quinoprotein amine dehydrogenase"/>
    <property type="match status" value="1"/>
</dbReference>
<dbReference type="SUPFAM" id="SSF75011">
    <property type="entry name" value="3-carboxy-cis,cis-mucoante lactonizing enzyme"/>
    <property type="match status" value="1"/>
</dbReference>